<evidence type="ECO:0000313" key="2">
    <source>
        <dbReference type="Proteomes" id="UP000515211"/>
    </source>
</evidence>
<keyword evidence="2" id="KW-1185">Reference proteome</keyword>
<dbReference type="AlphaFoldDB" id="A0A9C6TK46"/>
<reference evidence="3" key="2">
    <citation type="submission" date="2025-08" db="UniProtKB">
        <authorList>
            <consortium name="RefSeq"/>
        </authorList>
    </citation>
    <scope>IDENTIFICATION</scope>
    <source>
        <tissue evidence="3">Whole plant</tissue>
    </source>
</reference>
<organism evidence="2 3">
    <name type="scientific">Arachis duranensis</name>
    <name type="common">Wild peanut</name>
    <dbReference type="NCBI Taxonomy" id="130453"/>
    <lineage>
        <taxon>Eukaryota</taxon>
        <taxon>Viridiplantae</taxon>
        <taxon>Streptophyta</taxon>
        <taxon>Embryophyta</taxon>
        <taxon>Tracheophyta</taxon>
        <taxon>Spermatophyta</taxon>
        <taxon>Magnoliopsida</taxon>
        <taxon>eudicotyledons</taxon>
        <taxon>Gunneridae</taxon>
        <taxon>Pentapetalae</taxon>
        <taxon>rosids</taxon>
        <taxon>fabids</taxon>
        <taxon>Fabales</taxon>
        <taxon>Fabaceae</taxon>
        <taxon>Papilionoideae</taxon>
        <taxon>50 kb inversion clade</taxon>
        <taxon>dalbergioids sensu lato</taxon>
        <taxon>Dalbergieae</taxon>
        <taxon>Pterocarpus clade</taxon>
        <taxon>Arachis</taxon>
    </lineage>
</organism>
<reference evidence="2" key="1">
    <citation type="journal article" date="2016" name="Nat. Genet.">
        <title>The genome sequences of Arachis duranensis and Arachis ipaensis, the diploid ancestors of cultivated peanut.</title>
        <authorList>
            <person name="Bertioli D.J."/>
            <person name="Cannon S.B."/>
            <person name="Froenicke L."/>
            <person name="Huang G."/>
            <person name="Farmer A.D."/>
            <person name="Cannon E.K."/>
            <person name="Liu X."/>
            <person name="Gao D."/>
            <person name="Clevenger J."/>
            <person name="Dash S."/>
            <person name="Ren L."/>
            <person name="Moretzsohn M.C."/>
            <person name="Shirasawa K."/>
            <person name="Huang W."/>
            <person name="Vidigal B."/>
            <person name="Abernathy B."/>
            <person name="Chu Y."/>
            <person name="Niederhuth C.E."/>
            <person name="Umale P."/>
            <person name="Araujo A.C."/>
            <person name="Kozik A."/>
            <person name="Kim K.D."/>
            <person name="Burow M.D."/>
            <person name="Varshney R.K."/>
            <person name="Wang X."/>
            <person name="Zhang X."/>
            <person name="Barkley N."/>
            <person name="Guimaraes P.M."/>
            <person name="Isobe S."/>
            <person name="Guo B."/>
            <person name="Liao B."/>
            <person name="Stalker H.T."/>
            <person name="Schmitz R.J."/>
            <person name="Scheffler B.E."/>
            <person name="Leal-Bertioli S.C."/>
            <person name="Xun X."/>
            <person name="Jackson S.A."/>
            <person name="Michelmore R."/>
            <person name="Ozias-Akins P."/>
        </authorList>
    </citation>
    <scope>NUCLEOTIDE SEQUENCE [LARGE SCALE GENOMIC DNA]</scope>
    <source>
        <strain evidence="2">cv. V14167</strain>
    </source>
</reference>
<accession>A0A9C6TK46</accession>
<evidence type="ECO:0000313" key="3">
    <source>
        <dbReference type="RefSeq" id="XP_052111807.1"/>
    </source>
</evidence>
<gene>
    <name evidence="3" type="primary">LOC107470996</name>
</gene>
<name>A0A9C6TK46_ARADU</name>
<feature type="region of interest" description="Disordered" evidence="1">
    <location>
        <begin position="61"/>
        <end position="85"/>
    </location>
</feature>
<proteinExistence type="predicted"/>
<dbReference type="RefSeq" id="XP_052111807.1">
    <property type="nucleotide sequence ID" value="XM_052255847.1"/>
</dbReference>
<dbReference type="Proteomes" id="UP000515211">
    <property type="component" value="Chromosome 10"/>
</dbReference>
<feature type="compositionally biased region" description="Polar residues" evidence="1">
    <location>
        <begin position="68"/>
        <end position="78"/>
    </location>
</feature>
<protein>
    <submittedName>
        <fullName evidence="3">Uncharacterized protein LOC107470996 isoform X2</fullName>
    </submittedName>
</protein>
<evidence type="ECO:0000256" key="1">
    <source>
        <dbReference type="SAM" id="MobiDB-lite"/>
    </source>
</evidence>
<dbReference type="GeneID" id="107470996"/>
<sequence length="130" mass="14534">MLEVVALSYPSSSPSWYPLSSLSAGRTSLSPRQALVLEPLFSLSEAPSFLSRFQYHSSRCRKPPPAPQTCTNGVQNSELNDEDLNPEADEVDSFEQYIDNLFAASEAQKHKGCKTTEFWDVKTISIQEFI</sequence>